<organism evidence="2 3">
    <name type="scientific">Algoriphagus aquimarinus</name>
    <dbReference type="NCBI Taxonomy" id="237018"/>
    <lineage>
        <taxon>Bacteria</taxon>
        <taxon>Pseudomonadati</taxon>
        <taxon>Bacteroidota</taxon>
        <taxon>Cytophagia</taxon>
        <taxon>Cytophagales</taxon>
        <taxon>Cyclobacteriaceae</taxon>
        <taxon>Algoriphagus</taxon>
    </lineage>
</organism>
<dbReference type="EMBL" id="FOKK01000003">
    <property type="protein sequence ID" value="SFA97976.1"/>
    <property type="molecule type" value="Genomic_DNA"/>
</dbReference>
<keyword evidence="3" id="KW-1185">Reference proteome</keyword>
<dbReference type="InterPro" id="IPR025250">
    <property type="entry name" value="DUF4199"/>
</dbReference>
<protein>
    <recommendedName>
        <fullName evidence="4">DUF4199 domain-containing protein</fullName>
    </recommendedName>
</protein>
<dbReference type="STRING" id="237018.SAMN04489723_10371"/>
<dbReference type="Pfam" id="PF13858">
    <property type="entry name" value="DUF4199"/>
    <property type="match status" value="1"/>
</dbReference>
<evidence type="ECO:0008006" key="4">
    <source>
        <dbReference type="Google" id="ProtNLM"/>
    </source>
</evidence>
<keyword evidence="1" id="KW-0812">Transmembrane</keyword>
<keyword evidence="1" id="KW-0472">Membrane</keyword>
<name>A0A1I0XC30_9BACT</name>
<keyword evidence="1" id="KW-1133">Transmembrane helix</keyword>
<proteinExistence type="predicted"/>
<sequence>MGLAFCLYTTLMWLTKLDTTYLSIGQYVDMAIILLPIVMIFWAIKQETNSYQVSIIQRIGIAIFVSAISYLIYNPFLYTYHHFINPDWFGAVLNLKEVELTAVNVPQEEITATLENMKTSSVAQADLFRLSSLIPSVVVIPTLVALLSLIFIKNKVKG</sequence>
<accession>A0A1I0XC30</accession>
<evidence type="ECO:0000313" key="3">
    <source>
        <dbReference type="Proteomes" id="UP000198790"/>
    </source>
</evidence>
<gene>
    <name evidence="2" type="ORF">SAMN04489723_10371</name>
</gene>
<reference evidence="2 3" key="1">
    <citation type="submission" date="2016-10" db="EMBL/GenBank/DDBJ databases">
        <authorList>
            <person name="de Groot N.N."/>
        </authorList>
    </citation>
    <scope>NUCLEOTIDE SEQUENCE [LARGE SCALE GENOMIC DNA]</scope>
    <source>
        <strain evidence="2 3">DSM 23399</strain>
    </source>
</reference>
<feature type="transmembrane region" description="Helical" evidence="1">
    <location>
        <begin position="55"/>
        <end position="73"/>
    </location>
</feature>
<evidence type="ECO:0000313" key="2">
    <source>
        <dbReference type="EMBL" id="SFA97976.1"/>
    </source>
</evidence>
<dbReference type="AlphaFoldDB" id="A0A1I0XC30"/>
<feature type="transmembrane region" description="Helical" evidence="1">
    <location>
        <begin position="133"/>
        <end position="152"/>
    </location>
</feature>
<feature type="transmembrane region" description="Helical" evidence="1">
    <location>
        <begin position="20"/>
        <end position="43"/>
    </location>
</feature>
<evidence type="ECO:0000256" key="1">
    <source>
        <dbReference type="SAM" id="Phobius"/>
    </source>
</evidence>
<dbReference type="Proteomes" id="UP000198790">
    <property type="component" value="Unassembled WGS sequence"/>
</dbReference>